<comment type="similarity">
    <text evidence="1">Belongs to the ComF/GntX family.</text>
</comment>
<organism evidence="3 4">
    <name type="scientific">Candidatus Desulfolinea nitratireducens</name>
    <dbReference type="NCBI Taxonomy" id="2841698"/>
    <lineage>
        <taxon>Bacteria</taxon>
        <taxon>Bacillati</taxon>
        <taxon>Chloroflexota</taxon>
        <taxon>Anaerolineae</taxon>
        <taxon>Anaerolineales</taxon>
        <taxon>Anaerolineales incertae sedis</taxon>
        <taxon>Candidatus Desulfolinea</taxon>
    </lineage>
</organism>
<dbReference type="PANTHER" id="PTHR47505">
    <property type="entry name" value="DNA UTILIZATION PROTEIN YHGH"/>
    <property type="match status" value="1"/>
</dbReference>
<feature type="domain" description="Phosphoribosyltransferase" evidence="2">
    <location>
        <begin position="135"/>
        <end position="186"/>
    </location>
</feature>
<dbReference type="Proteomes" id="UP000614469">
    <property type="component" value="Unassembled WGS sequence"/>
</dbReference>
<dbReference type="EMBL" id="JACNJN010000222">
    <property type="protein sequence ID" value="MBC8337023.1"/>
    <property type="molecule type" value="Genomic_DNA"/>
</dbReference>
<dbReference type="Gene3D" id="3.40.50.2020">
    <property type="match status" value="1"/>
</dbReference>
<name>A0A8J6NPV1_9CHLR</name>
<dbReference type="InterPro" id="IPR029057">
    <property type="entry name" value="PRTase-like"/>
</dbReference>
<gene>
    <name evidence="3" type="ORF">H8E29_17340</name>
</gene>
<dbReference type="CDD" id="cd06223">
    <property type="entry name" value="PRTases_typeI"/>
    <property type="match status" value="1"/>
</dbReference>
<dbReference type="InterPro" id="IPR000836">
    <property type="entry name" value="PRTase_dom"/>
</dbReference>
<dbReference type="InterPro" id="IPR051910">
    <property type="entry name" value="ComF/GntX_DNA_util-trans"/>
</dbReference>
<evidence type="ECO:0000256" key="1">
    <source>
        <dbReference type="ARBA" id="ARBA00008007"/>
    </source>
</evidence>
<dbReference type="AlphaFoldDB" id="A0A8J6NPV1"/>
<reference evidence="3 4" key="1">
    <citation type="submission" date="2020-08" db="EMBL/GenBank/DDBJ databases">
        <title>Bridging the membrane lipid divide: bacteria of the FCB group superphylum have the potential to synthesize archaeal ether lipids.</title>
        <authorList>
            <person name="Villanueva L."/>
            <person name="Von Meijenfeldt F.A.B."/>
            <person name="Westbye A.B."/>
            <person name="Yadav S."/>
            <person name="Hopmans E.C."/>
            <person name="Dutilh B.E."/>
            <person name="Sinninghe Damste J.S."/>
        </authorList>
    </citation>
    <scope>NUCLEOTIDE SEQUENCE [LARGE SCALE GENOMIC DNA]</scope>
    <source>
        <strain evidence="3">NIOZ-UU36</strain>
    </source>
</reference>
<evidence type="ECO:0000313" key="3">
    <source>
        <dbReference type="EMBL" id="MBC8337023.1"/>
    </source>
</evidence>
<proteinExistence type="inferred from homology"/>
<evidence type="ECO:0000313" key="4">
    <source>
        <dbReference type="Proteomes" id="UP000614469"/>
    </source>
</evidence>
<dbReference type="SUPFAM" id="SSF53271">
    <property type="entry name" value="PRTase-like"/>
    <property type="match status" value="1"/>
</dbReference>
<comment type="caution">
    <text evidence="3">The sequence shown here is derived from an EMBL/GenBank/DDBJ whole genome shotgun (WGS) entry which is preliminary data.</text>
</comment>
<dbReference type="PANTHER" id="PTHR47505:SF1">
    <property type="entry name" value="DNA UTILIZATION PROTEIN YHGH"/>
    <property type="match status" value="1"/>
</dbReference>
<sequence>MLIPEPICDVCGLPQPKTGICPSCKEIPPAYLALRSWSVFEGPIRKALHRIKYRQDLGLGDALAAEMLAYINQLDWQIEIISPVPLGKKRLKERGYNQVALIARPLALAKGWEYVPRSLKRTKETISQVGLSANGREDNVRDAFVADSKRVAGKSVLVLDDVSTTGATLKSCAKALINGGAREVYALSVARALPRHGLMTV</sequence>
<evidence type="ECO:0000259" key="2">
    <source>
        <dbReference type="Pfam" id="PF00156"/>
    </source>
</evidence>
<protein>
    <submittedName>
        <fullName evidence="3">ComF family protein</fullName>
    </submittedName>
</protein>
<dbReference type="Pfam" id="PF00156">
    <property type="entry name" value="Pribosyltran"/>
    <property type="match status" value="1"/>
</dbReference>
<accession>A0A8J6NPV1</accession>